<keyword evidence="3" id="KW-0949">S-adenosyl-L-methionine</keyword>
<reference evidence="5" key="2">
    <citation type="submission" date="2015-06" db="EMBL/GenBank/DDBJ databases">
        <authorList>
            <person name="Radhakrishnan R."/>
            <person name="Underwood A."/>
            <person name="Al-Shahib A."/>
        </authorList>
    </citation>
    <scope>NUCLEOTIDE SEQUENCE</scope>
    <source>
        <strain evidence="5">P19_London_7_VIM_2_05_10</strain>
    </source>
</reference>
<dbReference type="AlphaFoldDB" id="A0A0C7D3N1"/>
<dbReference type="PANTHER" id="PTHR43464">
    <property type="entry name" value="METHYLTRANSFERASE"/>
    <property type="match status" value="1"/>
</dbReference>
<evidence type="ECO:0000256" key="2">
    <source>
        <dbReference type="ARBA" id="ARBA00022679"/>
    </source>
</evidence>
<dbReference type="EC" id="2.1.1.144" evidence="5"/>
<dbReference type="SMR" id="A0A0C7D3N1"/>
<feature type="domain" description="Methyltransferase" evidence="4">
    <location>
        <begin position="70"/>
        <end position="199"/>
    </location>
</feature>
<dbReference type="GO" id="GO:0032259">
    <property type="term" value="P:methylation"/>
    <property type="evidence" value="ECO:0007669"/>
    <property type="project" value="UniProtKB-KW"/>
</dbReference>
<dbReference type="InterPro" id="IPR029063">
    <property type="entry name" value="SAM-dependent_MTases_sf"/>
</dbReference>
<evidence type="ECO:0000313" key="9">
    <source>
        <dbReference type="Proteomes" id="UP000253594"/>
    </source>
</evidence>
<proteinExistence type="predicted"/>
<evidence type="ECO:0000313" key="7">
    <source>
        <dbReference type="EMBL" id="RCI75406.1"/>
    </source>
</evidence>
<dbReference type="Proteomes" id="UP000644192">
    <property type="component" value="Unassembled WGS sequence"/>
</dbReference>
<reference evidence="8" key="1">
    <citation type="submission" date="2015-06" db="EMBL/GenBank/DDBJ databases">
        <authorList>
            <person name="Radhakrishnan Rajesh"/>
            <person name="Underwood Anthony"/>
            <person name="Al-Shahib Ali"/>
        </authorList>
    </citation>
    <scope>NUCLEOTIDE SEQUENCE [LARGE SCALE GENOMIC DNA]</scope>
    <source>
        <strain evidence="8">P19_London_7_VIM_2_05_10</strain>
    </source>
</reference>
<dbReference type="EMBL" id="QORE01000179">
    <property type="protein sequence ID" value="RCI75406.1"/>
    <property type="molecule type" value="Genomic_DNA"/>
</dbReference>
<name>A0A0C7D3N1_PSEAI</name>
<dbReference type="Pfam" id="PF13847">
    <property type="entry name" value="Methyltransf_31"/>
    <property type="match status" value="1"/>
</dbReference>
<evidence type="ECO:0000313" key="8">
    <source>
        <dbReference type="Proteomes" id="UP000045039"/>
    </source>
</evidence>
<organism evidence="7 9">
    <name type="scientific">Pseudomonas aeruginosa</name>
    <dbReference type="NCBI Taxonomy" id="287"/>
    <lineage>
        <taxon>Bacteria</taxon>
        <taxon>Pseudomonadati</taxon>
        <taxon>Pseudomonadota</taxon>
        <taxon>Gammaproteobacteria</taxon>
        <taxon>Pseudomonadales</taxon>
        <taxon>Pseudomonadaceae</taxon>
        <taxon>Pseudomonas</taxon>
    </lineage>
</organism>
<evidence type="ECO:0000313" key="5">
    <source>
        <dbReference type="EMBL" id="CRP94677.1"/>
    </source>
</evidence>
<dbReference type="EMBL" id="CVVU01000256">
    <property type="protein sequence ID" value="CRP94677.1"/>
    <property type="molecule type" value="Genomic_DNA"/>
</dbReference>
<dbReference type="Proteomes" id="UP000045039">
    <property type="component" value="Unassembled WGS sequence"/>
</dbReference>
<sequence length="253" mass="28800">MTDKQRIKGRPVAIDYESTLAFFEGRAAREYRNALSSTMYQDQQPELVEERDRREKLRVAPGLALGMARRVLDIGCGIGRWGWLLAEEAPQADYLGIDFSAALVEKACDEARQRGYERLLFQRMSATDIRPAELALSPPYDLLLVSGLLIYLNDSDCQELLRQALQLCAPGGRIYLREPVAVEQRLTLDRFFSKELEHEYSAVYRTVAELKDMLVQAGGGEGPAILEEDCLFAEALEKRVETRQYFMILQRRG</sequence>
<dbReference type="CDD" id="cd02440">
    <property type="entry name" value="AdoMet_MTases"/>
    <property type="match status" value="1"/>
</dbReference>
<evidence type="ECO:0000256" key="3">
    <source>
        <dbReference type="ARBA" id="ARBA00022691"/>
    </source>
</evidence>
<reference evidence="7 9" key="3">
    <citation type="submission" date="2018-07" db="EMBL/GenBank/DDBJ databases">
        <title>Mechanisms of high-level aminoglycoside resistance among Gram-negative pathogens in Brazil.</title>
        <authorList>
            <person name="Ballaben A.S."/>
            <person name="Darini A.L.C."/>
            <person name="Doi Y."/>
        </authorList>
    </citation>
    <scope>NUCLEOTIDE SEQUENCE [LARGE SCALE GENOMIC DNA]</scope>
    <source>
        <strain evidence="7 9">B2-305</strain>
    </source>
</reference>
<dbReference type="Proteomes" id="UP000253594">
    <property type="component" value="Unassembled WGS sequence"/>
</dbReference>
<dbReference type="PANTHER" id="PTHR43464:SF19">
    <property type="entry name" value="UBIQUINONE BIOSYNTHESIS O-METHYLTRANSFERASE, MITOCHONDRIAL"/>
    <property type="match status" value="1"/>
</dbReference>
<evidence type="ECO:0000313" key="6">
    <source>
        <dbReference type="EMBL" id="MZZ11680.1"/>
    </source>
</evidence>
<evidence type="ECO:0000256" key="1">
    <source>
        <dbReference type="ARBA" id="ARBA00022603"/>
    </source>
</evidence>
<keyword evidence="2 7" id="KW-0808">Transferase</keyword>
<evidence type="ECO:0000259" key="4">
    <source>
        <dbReference type="Pfam" id="PF13847"/>
    </source>
</evidence>
<reference evidence="6" key="4">
    <citation type="submission" date="2020-01" db="EMBL/GenBank/DDBJ databases">
        <title>Bacteria Cultured from War Wounds Associated with the Conflict in Eastern Ukraine.</title>
        <authorList>
            <person name="Snesrud E."/>
            <person name="Galac M.R."/>
            <person name="Mc Gann P."/>
            <person name="Valentine K."/>
            <person name="Viacheslav K."/>
        </authorList>
    </citation>
    <scope>NUCLEOTIDE SEQUENCE</scope>
    <source>
        <strain evidence="6">VNMU148</strain>
    </source>
</reference>
<comment type="caution">
    <text evidence="7">The sequence shown here is derived from an EMBL/GenBank/DDBJ whole genome shotgun (WGS) entry which is preliminary data.</text>
</comment>
<dbReference type="EMBL" id="WXZT01000003">
    <property type="protein sequence ID" value="MZZ11680.1"/>
    <property type="molecule type" value="Genomic_DNA"/>
</dbReference>
<dbReference type="RefSeq" id="WP_003082176.1">
    <property type="nucleotide sequence ID" value="NZ_AP014839.1"/>
</dbReference>
<accession>A0A0C7D3N1</accession>
<dbReference type="SUPFAM" id="SSF53335">
    <property type="entry name" value="S-adenosyl-L-methionine-dependent methyltransferases"/>
    <property type="match status" value="1"/>
</dbReference>
<keyword evidence="1 7" id="KW-0489">Methyltransferase</keyword>
<protein>
    <submittedName>
        <fullName evidence="7">Class I SAM-dependent methyltransferase</fullName>
    </submittedName>
    <submittedName>
        <fullName evidence="6">Methyltransferase domain-containing protein</fullName>
    </submittedName>
    <submittedName>
        <fullName evidence="5">Trans-aconitate 2-methyltransferase</fullName>
        <ecNumber evidence="5">2.1.1.144</ecNumber>
    </submittedName>
</protein>
<gene>
    <name evidence="5" type="primary">tam_7</name>
    <name evidence="7" type="ORF">DT376_07820</name>
    <name evidence="6" type="ORF">GUL26_05440</name>
    <name evidence="5" type="ORF">PAERUG_P19_London_7_VIM_2_05_10_06112</name>
</gene>
<dbReference type="GO" id="GO:0030798">
    <property type="term" value="F:trans-aconitate 2-methyltransferase activity"/>
    <property type="evidence" value="ECO:0007669"/>
    <property type="project" value="UniProtKB-EC"/>
</dbReference>
<dbReference type="InterPro" id="IPR025714">
    <property type="entry name" value="Methyltranfer_dom"/>
</dbReference>
<dbReference type="Gene3D" id="3.40.50.150">
    <property type="entry name" value="Vaccinia Virus protein VP39"/>
    <property type="match status" value="1"/>
</dbReference>